<keyword evidence="3 4" id="KW-0808">Transferase</keyword>
<dbReference type="OrthoDB" id="5835829at2759"/>
<evidence type="ECO:0000313" key="6">
    <source>
        <dbReference type="EMBL" id="KAJ4958384.1"/>
    </source>
</evidence>
<comment type="caution">
    <text evidence="6">The sequence shown here is derived from an EMBL/GenBank/DDBJ whole genome shotgun (WGS) entry which is preliminary data.</text>
</comment>
<keyword evidence="7" id="KW-1185">Reference proteome</keyword>
<organism evidence="6 7">
    <name type="scientific">Protea cynaroides</name>
    <dbReference type="NCBI Taxonomy" id="273540"/>
    <lineage>
        <taxon>Eukaryota</taxon>
        <taxon>Viridiplantae</taxon>
        <taxon>Streptophyta</taxon>
        <taxon>Embryophyta</taxon>
        <taxon>Tracheophyta</taxon>
        <taxon>Spermatophyta</taxon>
        <taxon>Magnoliopsida</taxon>
        <taxon>Proteales</taxon>
        <taxon>Proteaceae</taxon>
        <taxon>Protea</taxon>
    </lineage>
</organism>
<evidence type="ECO:0000256" key="3">
    <source>
        <dbReference type="ARBA" id="ARBA00022679"/>
    </source>
</evidence>
<dbReference type="GO" id="GO:0008194">
    <property type="term" value="F:UDP-glycosyltransferase activity"/>
    <property type="evidence" value="ECO:0007669"/>
    <property type="project" value="InterPro"/>
</dbReference>
<dbReference type="Gene3D" id="3.40.50.2000">
    <property type="entry name" value="Glycogen Phosphorylase B"/>
    <property type="match status" value="2"/>
</dbReference>
<dbReference type="Proteomes" id="UP001141806">
    <property type="component" value="Unassembled WGS sequence"/>
</dbReference>
<comment type="similarity">
    <text evidence="1 4">Belongs to the UDP-glycosyltransferase family.</text>
</comment>
<protein>
    <recommendedName>
        <fullName evidence="5">Glycosyltransferase</fullName>
        <ecNumber evidence="5">2.4.1.-</ecNumber>
    </recommendedName>
</protein>
<dbReference type="Pfam" id="PF00201">
    <property type="entry name" value="UDPGT"/>
    <property type="match status" value="1"/>
</dbReference>
<dbReference type="CDD" id="cd03784">
    <property type="entry name" value="GT1_Gtf-like"/>
    <property type="match status" value="1"/>
</dbReference>
<gene>
    <name evidence="6" type="ORF">NE237_025495</name>
</gene>
<accession>A0A9Q0JZK2</accession>
<sequence length="505" mass="56147">MLYIPRDHHCGCGIHFRFLDVPEESKIMEASTAKMKTSHIAILPSPGMGHLIPLAELAKRLIHYHFSITIIIPTDGTLSKATKELLDDLPKSINSVVLPPAKLDDLGELKPMARISQTMIRSLPFLREVFNVLSTTTPFTALVVDQFSTVAFDVAKEFKISPYIFVLTAAMVASWMLHMPKIDEMYSCEYRDLQNPIKLPGCVALHGKDLFRPLQDRKGECYKWFLYHCKRFAMAEGILVNSFMDLETSSINAITEGKDFNVPPVYPIGPLVKGVSNDGVDVHNCLKWLDDQPHSSVLFVSFGSGGSLSPEQLTELAFGLELCQQRFLLVVRSPTRKSPNANFFDAQSTEDPFASLPKGFLERTKGMGLVVPSWAPQIQVLSHASTGGFLTHCGWNSTLESIVQGVPLIVWPLYAEQRMNAVMLAQEMKVALRPAVGEDGIVGREEIAAVVKCLMEGEEGKRLWNRIRELKDAAAKALSEDGSSTQSLLEVTHKWKAKANRIKKP</sequence>
<proteinExistence type="inferred from homology"/>
<evidence type="ECO:0000313" key="7">
    <source>
        <dbReference type="Proteomes" id="UP001141806"/>
    </source>
</evidence>
<dbReference type="AlphaFoldDB" id="A0A9Q0JZK2"/>
<reference evidence="6" key="1">
    <citation type="journal article" date="2023" name="Plant J.">
        <title>The genome of the king protea, Protea cynaroides.</title>
        <authorList>
            <person name="Chang J."/>
            <person name="Duong T.A."/>
            <person name="Schoeman C."/>
            <person name="Ma X."/>
            <person name="Roodt D."/>
            <person name="Barker N."/>
            <person name="Li Z."/>
            <person name="Van de Peer Y."/>
            <person name="Mizrachi E."/>
        </authorList>
    </citation>
    <scope>NUCLEOTIDE SEQUENCE</scope>
    <source>
        <tissue evidence="6">Young leaves</tissue>
    </source>
</reference>
<evidence type="ECO:0000256" key="5">
    <source>
        <dbReference type="RuleBase" id="RU362057"/>
    </source>
</evidence>
<keyword evidence="2 4" id="KW-0328">Glycosyltransferase</keyword>
<evidence type="ECO:0000256" key="1">
    <source>
        <dbReference type="ARBA" id="ARBA00009995"/>
    </source>
</evidence>
<evidence type="ECO:0000256" key="2">
    <source>
        <dbReference type="ARBA" id="ARBA00022676"/>
    </source>
</evidence>
<dbReference type="EC" id="2.4.1.-" evidence="5"/>
<dbReference type="PANTHER" id="PTHR48046:SF6">
    <property type="entry name" value="GLYCOSYLTRANSFERASE"/>
    <property type="match status" value="1"/>
</dbReference>
<dbReference type="InterPro" id="IPR002213">
    <property type="entry name" value="UDP_glucos_trans"/>
</dbReference>
<dbReference type="PANTHER" id="PTHR48046">
    <property type="entry name" value="UDP-GLYCOSYLTRANSFERASE 72E1"/>
    <property type="match status" value="1"/>
</dbReference>
<dbReference type="PROSITE" id="PS00375">
    <property type="entry name" value="UDPGT"/>
    <property type="match status" value="1"/>
</dbReference>
<dbReference type="FunFam" id="3.40.50.2000:FF:000054">
    <property type="entry name" value="Glycosyltransferase"/>
    <property type="match status" value="1"/>
</dbReference>
<evidence type="ECO:0000256" key="4">
    <source>
        <dbReference type="RuleBase" id="RU003718"/>
    </source>
</evidence>
<dbReference type="FunFam" id="3.40.50.2000:FF:000051">
    <property type="entry name" value="Glycosyltransferase"/>
    <property type="match status" value="1"/>
</dbReference>
<dbReference type="SUPFAM" id="SSF53756">
    <property type="entry name" value="UDP-Glycosyltransferase/glycogen phosphorylase"/>
    <property type="match status" value="1"/>
</dbReference>
<dbReference type="EMBL" id="JAMYWD010000010">
    <property type="protein sequence ID" value="KAJ4958384.1"/>
    <property type="molecule type" value="Genomic_DNA"/>
</dbReference>
<name>A0A9Q0JZK2_9MAGN</name>
<dbReference type="InterPro" id="IPR035595">
    <property type="entry name" value="UDP_glycos_trans_CS"/>
</dbReference>